<feature type="region of interest" description="Disordered" evidence="1">
    <location>
        <begin position="135"/>
        <end position="156"/>
    </location>
</feature>
<dbReference type="AlphaFoldDB" id="G4TYD7"/>
<accession>G4TYD7</accession>
<dbReference type="EMBL" id="CAFZ01000701">
    <property type="protein sequence ID" value="CCA76330.1"/>
    <property type="molecule type" value="Genomic_DNA"/>
</dbReference>
<dbReference type="InParanoid" id="G4TYD7"/>
<evidence type="ECO:0000313" key="3">
    <source>
        <dbReference type="Proteomes" id="UP000007148"/>
    </source>
</evidence>
<comment type="caution">
    <text evidence="2">The sequence shown here is derived from an EMBL/GenBank/DDBJ whole genome shotgun (WGS) entry which is preliminary data.</text>
</comment>
<proteinExistence type="predicted"/>
<dbReference type="Proteomes" id="UP000007148">
    <property type="component" value="Unassembled WGS sequence"/>
</dbReference>
<organism evidence="2 3">
    <name type="scientific">Serendipita indica (strain DSM 11827)</name>
    <name type="common">Root endophyte fungus</name>
    <name type="synonym">Piriformospora indica</name>
    <dbReference type="NCBI Taxonomy" id="1109443"/>
    <lineage>
        <taxon>Eukaryota</taxon>
        <taxon>Fungi</taxon>
        <taxon>Dikarya</taxon>
        <taxon>Basidiomycota</taxon>
        <taxon>Agaricomycotina</taxon>
        <taxon>Agaricomycetes</taxon>
        <taxon>Sebacinales</taxon>
        <taxon>Serendipitaceae</taxon>
        <taxon>Serendipita</taxon>
    </lineage>
</organism>
<evidence type="ECO:0000256" key="1">
    <source>
        <dbReference type="SAM" id="MobiDB-lite"/>
    </source>
</evidence>
<gene>
    <name evidence="2" type="ORF">PIIN_10325</name>
</gene>
<sequence>MPMKGRGQVNRGDTIRPARRALNAVDERTSTHIKAVYFGYLEDYAGFSNGLPDPIISILNCRIGPREMSGCTYKLRSILLRTNDPPRKLTTFISLPIDYGYLAFRATNSPKSEPSNNTSLLKKSPRQSSLCLQVAKPPMSSPNTGDNNASPVAQATSATTLQTPIQAGAPPVIDVSTAKVVTPNAMQVHSQEPVINVVTVLTQSTHPPATDHRPPAPCQTHSEASSVVHECALMPSWIVFEPQWSVQSG</sequence>
<reference evidence="2 3" key="1">
    <citation type="journal article" date="2011" name="PLoS Pathog.">
        <title>Endophytic Life Strategies Decoded by Genome and Transcriptome Analyses of the Mutualistic Root Symbiont Piriformospora indica.</title>
        <authorList>
            <person name="Zuccaro A."/>
            <person name="Lahrmann U."/>
            <person name="Guldener U."/>
            <person name="Langen G."/>
            <person name="Pfiffi S."/>
            <person name="Biedenkopf D."/>
            <person name="Wong P."/>
            <person name="Samans B."/>
            <person name="Grimm C."/>
            <person name="Basiewicz M."/>
            <person name="Murat C."/>
            <person name="Martin F."/>
            <person name="Kogel K.H."/>
        </authorList>
    </citation>
    <scope>NUCLEOTIDE SEQUENCE [LARGE SCALE GENOMIC DNA]</scope>
    <source>
        <strain evidence="2 3">DSM 11827</strain>
    </source>
</reference>
<evidence type="ECO:0000313" key="2">
    <source>
        <dbReference type="EMBL" id="CCA76330.1"/>
    </source>
</evidence>
<keyword evidence="3" id="KW-1185">Reference proteome</keyword>
<dbReference type="HOGENOM" id="CLU_1116121_0_0_1"/>
<protein>
    <submittedName>
        <fullName evidence="2">Uncharacterized protein</fullName>
    </submittedName>
</protein>
<feature type="compositionally biased region" description="Polar residues" evidence="1">
    <location>
        <begin position="141"/>
        <end position="156"/>
    </location>
</feature>
<feature type="region of interest" description="Disordered" evidence="1">
    <location>
        <begin position="108"/>
        <end position="127"/>
    </location>
</feature>
<name>G4TYD7_SERID</name>